<evidence type="ECO:0000256" key="6">
    <source>
        <dbReference type="SAM" id="Phobius"/>
    </source>
</evidence>
<dbReference type="InterPro" id="IPR001810">
    <property type="entry name" value="F-box_dom"/>
</dbReference>
<dbReference type="CDD" id="cd09917">
    <property type="entry name" value="F-box_SF"/>
    <property type="match status" value="1"/>
</dbReference>
<evidence type="ECO:0000256" key="4">
    <source>
        <dbReference type="ARBA" id="ARBA00023136"/>
    </source>
</evidence>
<evidence type="ECO:0000256" key="1">
    <source>
        <dbReference type="ARBA" id="ARBA00004651"/>
    </source>
</evidence>
<dbReference type="InterPro" id="IPR008521">
    <property type="entry name" value="Mg_trans_NIPA"/>
</dbReference>
<feature type="transmembrane region" description="Helical" evidence="6">
    <location>
        <begin position="515"/>
        <end position="535"/>
    </location>
</feature>
<evidence type="ECO:0000256" key="2">
    <source>
        <dbReference type="ARBA" id="ARBA00022692"/>
    </source>
</evidence>
<dbReference type="PANTHER" id="PTHR12570:SF19">
    <property type="entry name" value="MAGNESIUM TRANSPORTER-RELATED"/>
    <property type="match status" value="1"/>
</dbReference>
<protein>
    <submittedName>
        <fullName evidence="8">Magnesium transporter NIPA4</fullName>
    </submittedName>
</protein>
<dbReference type="AlphaFoldDB" id="A0AAV6MW52"/>
<evidence type="ECO:0000313" key="8">
    <source>
        <dbReference type="EMBL" id="KAG6588209.1"/>
    </source>
</evidence>
<evidence type="ECO:0000259" key="7">
    <source>
        <dbReference type="Pfam" id="PF12937"/>
    </source>
</evidence>
<gene>
    <name evidence="8" type="ORF">SDJN03_16774</name>
</gene>
<sequence length="756" mass="84316">MDPIKDQFEIRNRGQEQQQLVVDEEEEEEDDDDDLDYFDLLPDAVLHLIFNKLIDARSLIRCLAVSKRFASLILQSETVFLAIPRPVLDSKRKSRVGRRSPPNSLIRFFVRKFVFTPFRFIRRVITRTSTPSSGFGDWYYWPSVALKEFRGIKFVHMELPCCGDEIGSIHGGGPLLKWKAEFGAELKSCVVLGASTLRRKSIVHSDSEAKETEEERVVEADSETELGDEELKLRIVWTISSLIAASMRHYLVKQMVADFPMLQSVVMTDSTKQGRLCMEEKQLKELRDSMKSSTSNQSPVERTVIPDLHMKMWHVPVLDLPASGSVMTAATLVVIKPSSAGMALDGLDKMGDEFDAEETEKHGAYGEAARKLMKLKRNYTLEQKPKGKRIILEKEEEEEEEEKEEEEEDVDDDNLNGVILALLSSGFIGASFIIKKKGLRRAAAASGVRAGVGGYTYLLEPLWWIGMIIMIVGEAANFIAYAFAPAVLVTPLGALSIIVSAVLAHFILKERLHKLGILGCVMCIAGSVIIVVHAPSERPITSVQEIWNMATQPAFLLYMGSVIVLVFILAIYFSPRCGHTNVLVFTGICSLMGSLSVMSVKALGTSLKLTFEGKNQLIYPETWFFMLVVVTCVIIQMNYLNKALDTFNTAIVSPIYYVMFTTLTILASVIMFKDWDGQSGGTIISEICGFVVVLSGTILLQLTKDFERSSSFRGNHSPGSPSLSTRLCSGNGELVKYSDHEDVPSDEICLRIQESY</sequence>
<keyword evidence="3 6" id="KW-1133">Transmembrane helix</keyword>
<keyword evidence="4 6" id="KW-0472">Membrane</keyword>
<comment type="caution">
    <text evidence="8">The sequence shown here is derived from an EMBL/GenBank/DDBJ whole genome shotgun (WGS) entry which is preliminary data.</text>
</comment>
<feature type="domain" description="F-box" evidence="7">
    <location>
        <begin position="39"/>
        <end position="74"/>
    </location>
</feature>
<evidence type="ECO:0000256" key="5">
    <source>
        <dbReference type="SAM" id="MobiDB-lite"/>
    </source>
</evidence>
<feature type="transmembrane region" description="Helical" evidence="6">
    <location>
        <begin position="415"/>
        <end position="434"/>
    </location>
</feature>
<keyword evidence="2 6" id="KW-0812">Transmembrane</keyword>
<feature type="compositionally biased region" description="Basic and acidic residues" evidence="5">
    <location>
        <begin position="1"/>
        <end position="14"/>
    </location>
</feature>
<dbReference type="GO" id="GO:0005769">
    <property type="term" value="C:early endosome"/>
    <property type="evidence" value="ECO:0007669"/>
    <property type="project" value="UniProtKB-SubCell"/>
</dbReference>
<dbReference type="Proteomes" id="UP000685013">
    <property type="component" value="Chromosome 11"/>
</dbReference>
<evidence type="ECO:0000313" key="9">
    <source>
        <dbReference type="Proteomes" id="UP000685013"/>
    </source>
</evidence>
<evidence type="ECO:0000256" key="3">
    <source>
        <dbReference type="ARBA" id="ARBA00022989"/>
    </source>
</evidence>
<comment type="subcellular location">
    <subcellularLocation>
        <location evidence="1">Cell membrane</location>
        <topology evidence="1">Multi-pass membrane protein</topology>
    </subcellularLocation>
</comment>
<feature type="transmembrane region" description="Helical" evidence="6">
    <location>
        <begin position="555"/>
        <end position="575"/>
    </location>
</feature>
<feature type="transmembrane region" description="Helical" evidence="6">
    <location>
        <begin position="478"/>
        <end position="508"/>
    </location>
</feature>
<dbReference type="PANTHER" id="PTHR12570">
    <property type="match status" value="1"/>
</dbReference>
<organism evidence="8 9">
    <name type="scientific">Cucurbita argyrosperma subsp. sororia</name>
    <dbReference type="NCBI Taxonomy" id="37648"/>
    <lineage>
        <taxon>Eukaryota</taxon>
        <taxon>Viridiplantae</taxon>
        <taxon>Streptophyta</taxon>
        <taxon>Embryophyta</taxon>
        <taxon>Tracheophyta</taxon>
        <taxon>Spermatophyta</taxon>
        <taxon>Magnoliopsida</taxon>
        <taxon>eudicotyledons</taxon>
        <taxon>Gunneridae</taxon>
        <taxon>Pentapetalae</taxon>
        <taxon>rosids</taxon>
        <taxon>fabids</taxon>
        <taxon>Cucurbitales</taxon>
        <taxon>Cucurbitaceae</taxon>
        <taxon>Cucurbiteae</taxon>
        <taxon>Cucurbita</taxon>
    </lineage>
</organism>
<dbReference type="Pfam" id="PF12937">
    <property type="entry name" value="F-box-like"/>
    <property type="match status" value="1"/>
</dbReference>
<reference evidence="8 9" key="1">
    <citation type="journal article" date="2021" name="Hortic Res">
        <title>The domestication of Cucurbita argyrosperma as revealed by the genome of its wild relative.</title>
        <authorList>
            <person name="Barrera-Redondo J."/>
            <person name="Sanchez-de la Vega G."/>
            <person name="Aguirre-Liguori J.A."/>
            <person name="Castellanos-Morales G."/>
            <person name="Gutierrez-Guerrero Y.T."/>
            <person name="Aguirre-Dugua X."/>
            <person name="Aguirre-Planter E."/>
            <person name="Tenaillon M.I."/>
            <person name="Lira-Saade R."/>
            <person name="Eguiarte L.E."/>
        </authorList>
    </citation>
    <scope>NUCLEOTIDE SEQUENCE [LARGE SCALE GENOMIC DNA]</scope>
    <source>
        <strain evidence="8">JBR-2021</strain>
    </source>
</reference>
<proteinExistence type="predicted"/>
<feature type="region of interest" description="Disordered" evidence="5">
    <location>
        <begin position="390"/>
        <end position="411"/>
    </location>
</feature>
<feature type="transmembrane region" description="Helical" evidence="6">
    <location>
        <begin position="683"/>
        <end position="703"/>
    </location>
</feature>
<feature type="transmembrane region" description="Helical" evidence="6">
    <location>
        <begin position="647"/>
        <end position="671"/>
    </location>
</feature>
<feature type="compositionally biased region" description="Acidic residues" evidence="5">
    <location>
        <begin position="22"/>
        <end position="31"/>
    </location>
</feature>
<dbReference type="GO" id="GO:0016020">
    <property type="term" value="C:membrane"/>
    <property type="evidence" value="ECO:0007669"/>
    <property type="project" value="UniProtKB-SubCell"/>
</dbReference>
<dbReference type="Pfam" id="PF05653">
    <property type="entry name" value="Mg_trans_NIPA"/>
    <property type="match status" value="1"/>
</dbReference>
<feature type="transmembrane region" description="Helical" evidence="6">
    <location>
        <begin position="455"/>
        <end position="472"/>
    </location>
</feature>
<feature type="non-terminal residue" evidence="8">
    <location>
        <position position="1"/>
    </location>
</feature>
<feature type="transmembrane region" description="Helical" evidence="6">
    <location>
        <begin position="582"/>
        <end position="603"/>
    </location>
</feature>
<feature type="region of interest" description="Disordered" evidence="5">
    <location>
        <begin position="1"/>
        <end position="31"/>
    </location>
</feature>
<keyword evidence="9" id="KW-1185">Reference proteome</keyword>
<feature type="transmembrane region" description="Helical" evidence="6">
    <location>
        <begin position="623"/>
        <end position="640"/>
    </location>
</feature>
<feature type="compositionally biased region" description="Acidic residues" evidence="5">
    <location>
        <begin position="394"/>
        <end position="411"/>
    </location>
</feature>
<dbReference type="EMBL" id="JAGKQH010000011">
    <property type="protein sequence ID" value="KAG6588209.1"/>
    <property type="molecule type" value="Genomic_DNA"/>
</dbReference>
<dbReference type="GO" id="GO:0015095">
    <property type="term" value="F:magnesium ion transmembrane transporter activity"/>
    <property type="evidence" value="ECO:0007669"/>
    <property type="project" value="InterPro"/>
</dbReference>
<accession>A0AAV6MW52</accession>
<name>A0AAV6MW52_9ROSI</name>